<feature type="transmembrane region" description="Helical" evidence="14">
    <location>
        <begin position="1006"/>
        <end position="1023"/>
    </location>
</feature>
<evidence type="ECO:0000256" key="8">
    <source>
        <dbReference type="ARBA" id="ARBA00023054"/>
    </source>
</evidence>
<dbReference type="KEGG" id="pmrn:116957970"/>
<evidence type="ECO:0000256" key="11">
    <source>
        <dbReference type="ARBA" id="ARBA00046329"/>
    </source>
</evidence>
<feature type="transmembrane region" description="Helical" evidence="14">
    <location>
        <begin position="257"/>
        <end position="279"/>
    </location>
</feature>
<feature type="transmembrane region" description="Helical" evidence="14">
    <location>
        <begin position="448"/>
        <end position="470"/>
    </location>
</feature>
<keyword evidence="9 14" id="KW-0472">Membrane</keyword>
<gene>
    <name evidence="16" type="primary">LOC116957970</name>
</gene>
<evidence type="ECO:0000256" key="7">
    <source>
        <dbReference type="ARBA" id="ARBA00022989"/>
    </source>
</evidence>
<keyword evidence="6 14" id="KW-0812">Transmembrane</keyword>
<keyword evidence="4" id="KW-0328">Glycosyltransferase</keyword>
<dbReference type="CDD" id="cd04190">
    <property type="entry name" value="Chitin_synth_C"/>
    <property type="match status" value="1"/>
</dbReference>
<comment type="similarity">
    <text evidence="11">Belongs to the chitin synthase family. Class IV subfamily.</text>
</comment>
<dbReference type="GO" id="GO:0006031">
    <property type="term" value="P:chitin biosynthetic process"/>
    <property type="evidence" value="ECO:0007669"/>
    <property type="project" value="TreeGrafter"/>
</dbReference>
<protein>
    <recommendedName>
        <fullName evidence="2">chitin synthase</fullName>
        <ecNumber evidence="2">2.4.1.16</ecNumber>
    </recommendedName>
</protein>
<evidence type="ECO:0000256" key="5">
    <source>
        <dbReference type="ARBA" id="ARBA00022679"/>
    </source>
</evidence>
<feature type="transmembrane region" description="Helical" evidence="14">
    <location>
        <begin position="1060"/>
        <end position="1082"/>
    </location>
</feature>
<feature type="transmembrane region" description="Helical" evidence="14">
    <location>
        <begin position="223"/>
        <end position="245"/>
    </location>
</feature>
<feature type="compositionally biased region" description="Basic and acidic residues" evidence="13">
    <location>
        <begin position="574"/>
        <end position="656"/>
    </location>
</feature>
<dbReference type="PANTHER" id="PTHR22914:SF42">
    <property type="entry name" value="CHITIN SYNTHASE"/>
    <property type="match status" value="1"/>
</dbReference>
<feature type="transmembrane region" description="Helical" evidence="14">
    <location>
        <begin position="340"/>
        <end position="361"/>
    </location>
</feature>
<feature type="transmembrane region" description="Helical" evidence="14">
    <location>
        <begin position="1408"/>
        <end position="1429"/>
    </location>
</feature>
<keyword evidence="5" id="KW-0808">Transferase</keyword>
<sequence length="1523" mass="172255">MTKPQASSKSSKPPEKGEAGAVEWKCECPCGDERRDVQRKAQSEEVEPQNECEKSWDRFNIRPDIDEEESSTRGLRVLRFILLTLLFLAVFGTAVLSKLSLVYLAEMKRVARQAGELDQNQFYSWVLAFVLVIPNIFSSIRCGLRLAFKNSDVSNRKMIALNCLLEGFIGLGAALMAIVVLPAESANLLSSILLLNGVTLVPSALQFAGRWTGRRKPPRTSKLLSLASLCCCLVAFALSVAKAVLVAPDDGSTEERFAHLALLLLSLLLVSLSWWENFLPAGWLQGFRDAVGESRNLAEFYGSLVRTLIIVAVVLLGAGVEGEWRSFSAIAGIAEHRESMTLALALLGVQTGASILCKWLANAACKIRQQGSCFAAPLCLATPAALAVVFALHLALDASGDSRYDCESVRRWNGSERTTPATASLFYDRTAAAVCSFVGAGEDSAVDAVATFGAGALWFAALLLAAAPALRPDDATRMERTRELFVRRTPQPACLVAGLLLNRRQQQQEEEEVVVLEERSNHKQERVKIYLCATMWHETKEEMTKIISSILRLDRSQPKDLNVGSHGGGKKKNEKKDEMKEEKKMEKKENKREKEQGKEEQDGKKEEEKKKMKEEKKKENEGKKQKKEEMEEEEKGEKETKHKKEEKKEYNKEKEEKTFKREPYDFSAHIYFDDAFERKGDRMVLNQFVTSLTDVIAEVCRYFEKNSQNSQEAPSMERTQTPYGARLSYKLPHGNSLCVHLKDKEMIRHRKRWSQVMYLYYLLGWKIYRKIHTVNKDEQEEWVERKKRNTYVLALDGDTDFYPSALSMLVDRLRRDPTVGAACGRIHPTGVGPLVWYQKFEYAVGHWLQKTAEHVLGCVLCSPGCFSLFRAKAIMDDNVLKTYTTVATEALQYIQYDQGEDRWLCTLMLQQGWRVEYCAGSDAYTNAPQEFKEFFNQRRRWGPSTMANTFSILENGVRTATKNPSISRLYIVYQIIYMATSIMGPATVCLMIAGCFTFVFKMDQNWALLIAIVPPALYIAVCFKTKPDTQIKVAMVLTVVYMFLMTGTLLAMVGDIVKNGILTPSGIFFITLVGIHLIAAALHPREFFCIVHGFLYLICIPTGYLLLLIYSLVNMYNVSWGTRETKAPSEPSPKEKKKRKHICNGTKCCVLPLEWDCFQWRISVYPKKYSALSQENDSSSRVESCAVELDGEMMLRPLEARQQDTTSTQTEHPEGTYSEARPEDITNTQTDHPEGVQSEERRQGIASTQTEHPVGAEIEARGEDITNTQMEHPEGAETIQEDIASTQTEHTEGTESEARREDIKSTQTEHPEGAEIESRPPEESDSDLALHAKGSHDLVWQRHQKMQVMFENVLPQGYAITQRCSLDQEEDEFWKSMISDYLKPLEEDDDHRKRVKQELFEIRNKGTFVYFMINALWLVATLALQFVGADLYIQIPSTKNEGTVIDVPPLAFMFLITFASMLIVQFLAMLYHRLFTLLHVLSYVESSSSCQQSRSSAVGRDNKAFVNDGDDNDAQQCHLREIV</sequence>
<dbReference type="Gene3D" id="3.90.550.10">
    <property type="entry name" value="Spore Coat Polysaccharide Biosynthesis Protein SpsA, Chain A"/>
    <property type="match status" value="1"/>
</dbReference>
<comment type="subcellular location">
    <subcellularLocation>
        <location evidence="1">Cell membrane</location>
        <topology evidence="1">Multi-pass membrane protein</topology>
    </subcellularLocation>
</comment>
<dbReference type="FunFam" id="3.90.550.10:FF:000139">
    <property type="entry name" value="Chitin synthase 8"/>
    <property type="match status" value="1"/>
</dbReference>
<dbReference type="RefSeq" id="XP_032836323.1">
    <property type="nucleotide sequence ID" value="XM_032980432.1"/>
</dbReference>
<evidence type="ECO:0000256" key="6">
    <source>
        <dbReference type="ARBA" id="ARBA00022692"/>
    </source>
</evidence>
<feature type="region of interest" description="Disordered" evidence="13">
    <location>
        <begin position="1280"/>
        <end position="1328"/>
    </location>
</feature>
<keyword evidence="7 14" id="KW-1133">Transmembrane helix</keyword>
<evidence type="ECO:0000256" key="1">
    <source>
        <dbReference type="ARBA" id="ARBA00004651"/>
    </source>
</evidence>
<dbReference type="GO" id="GO:0005886">
    <property type="term" value="C:plasma membrane"/>
    <property type="evidence" value="ECO:0007669"/>
    <property type="project" value="UniProtKB-SubCell"/>
</dbReference>
<evidence type="ECO:0000256" key="12">
    <source>
        <dbReference type="ARBA" id="ARBA00048014"/>
    </source>
</evidence>
<feature type="transmembrane region" description="Helical" evidence="14">
    <location>
        <begin position="1094"/>
        <end position="1113"/>
    </location>
</feature>
<keyword evidence="15" id="KW-1185">Reference proteome</keyword>
<dbReference type="PANTHER" id="PTHR22914">
    <property type="entry name" value="CHITIN SYNTHASE"/>
    <property type="match status" value="1"/>
</dbReference>
<accession>A0AAJ7UH21</accession>
<feature type="transmembrane region" description="Helical" evidence="14">
    <location>
        <begin position="1450"/>
        <end position="1471"/>
    </location>
</feature>
<feature type="transmembrane region" description="Helical" evidence="14">
    <location>
        <begin position="125"/>
        <end position="147"/>
    </location>
</feature>
<name>A0AAJ7UH21_PETMA</name>
<reference evidence="16" key="1">
    <citation type="submission" date="2025-08" db="UniProtKB">
        <authorList>
            <consortium name="RefSeq"/>
        </authorList>
    </citation>
    <scope>IDENTIFICATION</scope>
    <source>
        <tissue evidence="16">Sperm</tissue>
    </source>
</reference>
<evidence type="ECO:0000256" key="9">
    <source>
        <dbReference type="ARBA" id="ARBA00023136"/>
    </source>
</evidence>
<feature type="compositionally biased region" description="Low complexity" evidence="13">
    <location>
        <begin position="1"/>
        <end position="11"/>
    </location>
</feature>
<dbReference type="Pfam" id="PF03142">
    <property type="entry name" value="Chitin_synth_2"/>
    <property type="match status" value="1"/>
</dbReference>
<dbReference type="EC" id="2.4.1.16" evidence="2"/>
<keyword evidence="10" id="KW-0325">Glycoprotein</keyword>
<dbReference type="GO" id="GO:0004100">
    <property type="term" value="F:chitin synthase activity"/>
    <property type="evidence" value="ECO:0007669"/>
    <property type="project" value="UniProtKB-EC"/>
</dbReference>
<evidence type="ECO:0000256" key="2">
    <source>
        <dbReference type="ARBA" id="ARBA00012543"/>
    </source>
</evidence>
<feature type="compositionally biased region" description="Basic and acidic residues" evidence="13">
    <location>
        <begin position="1231"/>
        <end position="1243"/>
    </location>
</feature>
<feature type="region of interest" description="Disordered" evidence="13">
    <location>
        <begin position="558"/>
        <end position="656"/>
    </location>
</feature>
<evidence type="ECO:0000256" key="10">
    <source>
        <dbReference type="ARBA" id="ARBA00023180"/>
    </source>
</evidence>
<evidence type="ECO:0000256" key="4">
    <source>
        <dbReference type="ARBA" id="ARBA00022676"/>
    </source>
</evidence>
<dbReference type="InterPro" id="IPR004835">
    <property type="entry name" value="Chitin_synth"/>
</dbReference>
<feature type="transmembrane region" description="Helical" evidence="14">
    <location>
        <begin position="188"/>
        <end position="211"/>
    </location>
</feature>
<keyword evidence="3" id="KW-1003">Cell membrane</keyword>
<evidence type="ECO:0000256" key="3">
    <source>
        <dbReference type="ARBA" id="ARBA00022475"/>
    </source>
</evidence>
<proteinExistence type="inferred from homology"/>
<feature type="transmembrane region" description="Helical" evidence="14">
    <location>
        <begin position="159"/>
        <end position="182"/>
    </location>
</feature>
<feature type="transmembrane region" description="Helical" evidence="14">
    <location>
        <begin position="373"/>
        <end position="395"/>
    </location>
</feature>
<feature type="region of interest" description="Disordered" evidence="13">
    <location>
        <begin position="1201"/>
        <end position="1257"/>
    </location>
</feature>
<feature type="transmembrane region" description="Helical" evidence="14">
    <location>
        <begin position="1035"/>
        <end position="1054"/>
    </location>
</feature>
<dbReference type="InterPro" id="IPR029044">
    <property type="entry name" value="Nucleotide-diphossugar_trans"/>
</dbReference>
<feature type="transmembrane region" description="Helical" evidence="14">
    <location>
        <begin position="300"/>
        <end position="320"/>
    </location>
</feature>
<evidence type="ECO:0000256" key="14">
    <source>
        <dbReference type="SAM" id="Phobius"/>
    </source>
</evidence>
<organism evidence="15 16">
    <name type="scientific">Petromyzon marinus</name>
    <name type="common">Sea lamprey</name>
    <dbReference type="NCBI Taxonomy" id="7757"/>
    <lineage>
        <taxon>Eukaryota</taxon>
        <taxon>Metazoa</taxon>
        <taxon>Chordata</taxon>
        <taxon>Craniata</taxon>
        <taxon>Vertebrata</taxon>
        <taxon>Cyclostomata</taxon>
        <taxon>Hyperoartia</taxon>
        <taxon>Petromyzontiformes</taxon>
        <taxon>Petromyzontidae</taxon>
        <taxon>Petromyzon</taxon>
    </lineage>
</organism>
<feature type="compositionally biased region" description="Basic and acidic residues" evidence="13">
    <location>
        <begin position="1289"/>
        <end position="1328"/>
    </location>
</feature>
<keyword evidence="8" id="KW-0175">Coiled coil</keyword>
<dbReference type="SUPFAM" id="SSF53448">
    <property type="entry name" value="Nucleotide-diphospho-sugar transferases"/>
    <property type="match status" value="1"/>
</dbReference>
<evidence type="ECO:0000313" key="16">
    <source>
        <dbReference type="RefSeq" id="XP_032836323.1"/>
    </source>
</evidence>
<evidence type="ECO:0000256" key="13">
    <source>
        <dbReference type="SAM" id="MobiDB-lite"/>
    </source>
</evidence>
<comment type="catalytic activity">
    <reaction evidence="12">
        <text>[(1-&gt;4)-N-acetyl-beta-D-glucosaminyl](n) + UDP-N-acetyl-alpha-D-glucosamine = [(1-&gt;4)-N-acetyl-beta-D-glucosaminyl](n+1) + UDP + H(+)</text>
        <dbReference type="Rhea" id="RHEA:16637"/>
        <dbReference type="Rhea" id="RHEA-COMP:9593"/>
        <dbReference type="Rhea" id="RHEA-COMP:9595"/>
        <dbReference type="ChEBI" id="CHEBI:15378"/>
        <dbReference type="ChEBI" id="CHEBI:17029"/>
        <dbReference type="ChEBI" id="CHEBI:57705"/>
        <dbReference type="ChEBI" id="CHEBI:58223"/>
        <dbReference type="EC" id="2.4.1.16"/>
    </reaction>
</comment>
<feature type="transmembrane region" description="Helical" evidence="14">
    <location>
        <begin position="975"/>
        <end position="1000"/>
    </location>
</feature>
<evidence type="ECO:0000313" key="15">
    <source>
        <dbReference type="Proteomes" id="UP001318040"/>
    </source>
</evidence>
<dbReference type="Proteomes" id="UP001318040">
    <property type="component" value="Chromosome 68"/>
</dbReference>
<feature type="transmembrane region" description="Helical" evidence="14">
    <location>
        <begin position="80"/>
        <end position="105"/>
    </location>
</feature>
<feature type="region of interest" description="Disordered" evidence="13">
    <location>
        <begin position="1"/>
        <end position="21"/>
    </location>
</feature>